<keyword evidence="2" id="KW-0732">Signal</keyword>
<proteinExistence type="predicted"/>
<evidence type="ECO:0000313" key="4">
    <source>
        <dbReference type="Proteomes" id="UP000789375"/>
    </source>
</evidence>
<sequence>MKHLLRKIIDLHLLLLQALKLTRHQNYNDNTYNCKISYSRNASKWTYIDQNTLYKTNFEHEKTPNISNQLSDRDTQNQLSDKDTQNQLLYKER</sequence>
<dbReference type="EMBL" id="CAJVPP010003149">
    <property type="protein sequence ID" value="CAG8621878.1"/>
    <property type="molecule type" value="Genomic_DNA"/>
</dbReference>
<evidence type="ECO:0000313" key="3">
    <source>
        <dbReference type="EMBL" id="CAG8621878.1"/>
    </source>
</evidence>
<protein>
    <submittedName>
        <fullName evidence="3">15418_t:CDS:1</fullName>
    </submittedName>
</protein>
<comment type="caution">
    <text evidence="3">The sequence shown here is derived from an EMBL/GenBank/DDBJ whole genome shotgun (WGS) entry which is preliminary data.</text>
</comment>
<name>A0A9N9D3J4_FUNMO</name>
<dbReference type="AlphaFoldDB" id="A0A9N9D3J4"/>
<dbReference type="Proteomes" id="UP000789375">
    <property type="component" value="Unassembled WGS sequence"/>
</dbReference>
<reference evidence="3" key="1">
    <citation type="submission" date="2021-06" db="EMBL/GenBank/DDBJ databases">
        <authorList>
            <person name="Kallberg Y."/>
            <person name="Tangrot J."/>
            <person name="Rosling A."/>
        </authorList>
    </citation>
    <scope>NUCLEOTIDE SEQUENCE</scope>
    <source>
        <strain evidence="3">87-6 pot B 2015</strain>
    </source>
</reference>
<accession>A0A9N9D3J4</accession>
<evidence type="ECO:0000256" key="1">
    <source>
        <dbReference type="SAM" id="MobiDB-lite"/>
    </source>
</evidence>
<feature type="region of interest" description="Disordered" evidence="1">
    <location>
        <begin position="63"/>
        <end position="93"/>
    </location>
</feature>
<gene>
    <name evidence="3" type="ORF">FMOSSE_LOCUS10029</name>
</gene>
<organism evidence="3 4">
    <name type="scientific">Funneliformis mosseae</name>
    <name type="common">Endomycorrhizal fungus</name>
    <name type="synonym">Glomus mosseae</name>
    <dbReference type="NCBI Taxonomy" id="27381"/>
    <lineage>
        <taxon>Eukaryota</taxon>
        <taxon>Fungi</taxon>
        <taxon>Fungi incertae sedis</taxon>
        <taxon>Mucoromycota</taxon>
        <taxon>Glomeromycotina</taxon>
        <taxon>Glomeromycetes</taxon>
        <taxon>Glomerales</taxon>
        <taxon>Glomeraceae</taxon>
        <taxon>Funneliformis</taxon>
    </lineage>
</organism>
<feature type="chain" id="PRO_5040429194" evidence="2">
    <location>
        <begin position="25"/>
        <end position="93"/>
    </location>
</feature>
<evidence type="ECO:0000256" key="2">
    <source>
        <dbReference type="SAM" id="SignalP"/>
    </source>
</evidence>
<feature type="compositionally biased region" description="Basic and acidic residues" evidence="1">
    <location>
        <begin position="71"/>
        <end position="93"/>
    </location>
</feature>
<feature type="signal peptide" evidence="2">
    <location>
        <begin position="1"/>
        <end position="24"/>
    </location>
</feature>
<keyword evidence="4" id="KW-1185">Reference proteome</keyword>